<evidence type="ECO:0000256" key="2">
    <source>
        <dbReference type="ARBA" id="ARBA00022617"/>
    </source>
</evidence>
<dbReference type="PATRIC" id="fig|452.5.peg.1310"/>
<feature type="binding site" description="covalent" evidence="8">
    <location>
        <position position="54"/>
    </location>
    <ligand>
        <name>heme c</name>
        <dbReference type="ChEBI" id="CHEBI:61717"/>
    </ligand>
</feature>
<keyword evidence="13" id="KW-1185">Reference proteome</keyword>
<evidence type="ECO:0000256" key="9">
    <source>
        <dbReference type="SAM" id="Phobius"/>
    </source>
</evidence>
<keyword evidence="3 9" id="KW-0812">Transmembrane</keyword>
<dbReference type="PANTHER" id="PTHR10266:SF3">
    <property type="entry name" value="CYTOCHROME C1, HEME PROTEIN, MITOCHONDRIAL"/>
    <property type="match status" value="1"/>
</dbReference>
<evidence type="ECO:0000256" key="1">
    <source>
        <dbReference type="ARBA" id="ARBA00004370"/>
    </source>
</evidence>
<sequence>MKRLLIFLAGLLLASLSYASIGNETPLQSVNIDLHNKAKLQRGAKIFMNYCSGCHSLKYLRYNRMAKDLGVTTFDGEVDQDLLFNNLVFTKSKIVDPIQISMPPEDAIQWFGVVPPDLSLTARVRGAPWIYTYLKSFYADPSRPFGANNLLIPDVAMPNVLEPLIGHVIAINKKDKQHDEDISHLVLVERGRMNQHEFDSAMEDLVNFLVYVAEPVKLVRYRIGIGVLIFLGIFLIVAYQLKKTYWRRLH</sequence>
<evidence type="ECO:0000256" key="5">
    <source>
        <dbReference type="ARBA" id="ARBA00022989"/>
    </source>
</evidence>
<proteinExistence type="predicted"/>
<keyword evidence="5 9" id="KW-1133">Transmembrane helix</keyword>
<dbReference type="GO" id="GO:0020037">
    <property type="term" value="F:heme binding"/>
    <property type="evidence" value="ECO:0007669"/>
    <property type="project" value="InterPro"/>
</dbReference>
<evidence type="ECO:0000256" key="6">
    <source>
        <dbReference type="ARBA" id="ARBA00023004"/>
    </source>
</evidence>
<dbReference type="GO" id="GO:0009055">
    <property type="term" value="F:electron transfer activity"/>
    <property type="evidence" value="ECO:0007669"/>
    <property type="project" value="InterPro"/>
</dbReference>
<evidence type="ECO:0000313" key="12">
    <source>
        <dbReference type="EMBL" id="KTD64375.1"/>
    </source>
</evidence>
<dbReference type="Proteomes" id="UP000054877">
    <property type="component" value="Unassembled WGS sequence"/>
</dbReference>
<comment type="caution">
    <text evidence="12">The sequence shown here is derived from an EMBL/GenBank/DDBJ whole genome shotgun (WGS) entry which is preliminary data.</text>
</comment>
<dbReference type="GO" id="GO:0016491">
    <property type="term" value="F:oxidoreductase activity"/>
    <property type="evidence" value="ECO:0007669"/>
    <property type="project" value="UniProtKB-KW"/>
</dbReference>
<feature type="transmembrane region" description="Helical" evidence="9">
    <location>
        <begin position="221"/>
        <end position="241"/>
    </location>
</feature>
<feature type="binding site" description="covalent" evidence="8">
    <location>
        <position position="51"/>
    </location>
    <ligand>
        <name>heme c</name>
        <dbReference type="ChEBI" id="CHEBI:61717"/>
    </ligand>
</feature>
<dbReference type="EC" id="1.10.2.2" evidence="12"/>
<dbReference type="EMBL" id="LNYX01000013">
    <property type="protein sequence ID" value="KTD64375.1"/>
    <property type="molecule type" value="Genomic_DNA"/>
</dbReference>
<keyword evidence="4 8" id="KW-0479">Metal-binding</keyword>
<keyword evidence="7 9" id="KW-0472">Membrane</keyword>
<keyword evidence="10" id="KW-0732">Signal</keyword>
<accession>A0A0W0Z5D2</accession>
<gene>
    <name evidence="12" type="primary">petC</name>
    <name evidence="12" type="ORF">Lspi_1182</name>
</gene>
<dbReference type="SUPFAM" id="SSF46626">
    <property type="entry name" value="Cytochrome c"/>
    <property type="match status" value="1"/>
</dbReference>
<feature type="domain" description="Cytochrome c" evidence="11">
    <location>
        <begin position="38"/>
        <end position="216"/>
    </location>
</feature>
<dbReference type="Pfam" id="PF02167">
    <property type="entry name" value="Cytochrom_C1"/>
    <property type="match status" value="1"/>
</dbReference>
<keyword evidence="12" id="KW-0560">Oxidoreductase</keyword>
<name>A0A0W0Z5D2_LEGSP</name>
<dbReference type="GO" id="GO:0046872">
    <property type="term" value="F:metal ion binding"/>
    <property type="evidence" value="ECO:0007669"/>
    <property type="project" value="UniProtKB-KW"/>
</dbReference>
<evidence type="ECO:0000256" key="3">
    <source>
        <dbReference type="ARBA" id="ARBA00022692"/>
    </source>
</evidence>
<evidence type="ECO:0000256" key="10">
    <source>
        <dbReference type="SAM" id="SignalP"/>
    </source>
</evidence>
<evidence type="ECO:0000256" key="8">
    <source>
        <dbReference type="PIRSR" id="PIRSR602326-1"/>
    </source>
</evidence>
<comment type="subcellular location">
    <subcellularLocation>
        <location evidence="1">Membrane</location>
    </subcellularLocation>
</comment>
<protein>
    <submittedName>
        <fullName evidence="12">Ubiquinol-cytochrome c reductase cytochrome c1 subunit</fullName>
        <ecNumber evidence="12">1.10.2.2</ecNumber>
    </submittedName>
</protein>
<dbReference type="PROSITE" id="PS51007">
    <property type="entry name" value="CYTC"/>
    <property type="match status" value="1"/>
</dbReference>
<evidence type="ECO:0000259" key="11">
    <source>
        <dbReference type="PROSITE" id="PS51007"/>
    </source>
</evidence>
<dbReference type="GO" id="GO:0016020">
    <property type="term" value="C:membrane"/>
    <property type="evidence" value="ECO:0007669"/>
    <property type="project" value="UniProtKB-SubCell"/>
</dbReference>
<evidence type="ECO:0000256" key="7">
    <source>
        <dbReference type="ARBA" id="ARBA00023136"/>
    </source>
</evidence>
<feature type="binding site" description="covalent" evidence="8">
    <location>
        <position position="55"/>
    </location>
    <ligand>
        <name>heme c</name>
        <dbReference type="ChEBI" id="CHEBI:61717"/>
    </ligand>
</feature>
<dbReference type="Gene3D" id="1.10.760.10">
    <property type="entry name" value="Cytochrome c-like domain"/>
    <property type="match status" value="1"/>
</dbReference>
<dbReference type="PANTHER" id="PTHR10266">
    <property type="entry name" value="CYTOCHROME C1"/>
    <property type="match status" value="1"/>
</dbReference>
<dbReference type="AlphaFoldDB" id="A0A0W0Z5D2"/>
<feature type="signal peptide" evidence="10">
    <location>
        <begin position="1"/>
        <end position="19"/>
    </location>
</feature>
<dbReference type="STRING" id="452.Lspi_1182"/>
<keyword evidence="6 8" id="KW-0408">Iron</keyword>
<dbReference type="OrthoDB" id="9798864at2"/>
<evidence type="ECO:0000313" key="13">
    <source>
        <dbReference type="Proteomes" id="UP000054877"/>
    </source>
</evidence>
<dbReference type="InterPro" id="IPR002326">
    <property type="entry name" value="Cyt_c1"/>
</dbReference>
<organism evidence="12 13">
    <name type="scientific">Legionella spiritensis</name>
    <dbReference type="NCBI Taxonomy" id="452"/>
    <lineage>
        <taxon>Bacteria</taxon>
        <taxon>Pseudomonadati</taxon>
        <taxon>Pseudomonadota</taxon>
        <taxon>Gammaproteobacteria</taxon>
        <taxon>Legionellales</taxon>
        <taxon>Legionellaceae</taxon>
        <taxon>Legionella</taxon>
    </lineage>
</organism>
<evidence type="ECO:0000256" key="4">
    <source>
        <dbReference type="ARBA" id="ARBA00022723"/>
    </source>
</evidence>
<feature type="chain" id="PRO_5006918273" evidence="10">
    <location>
        <begin position="20"/>
        <end position="250"/>
    </location>
</feature>
<dbReference type="InterPro" id="IPR009056">
    <property type="entry name" value="Cyt_c-like_dom"/>
</dbReference>
<reference evidence="12 13" key="1">
    <citation type="submission" date="2015-11" db="EMBL/GenBank/DDBJ databases">
        <title>Genomic analysis of 38 Legionella species identifies large and diverse effector repertoires.</title>
        <authorList>
            <person name="Burstein D."/>
            <person name="Amaro F."/>
            <person name="Zusman T."/>
            <person name="Lifshitz Z."/>
            <person name="Cohen O."/>
            <person name="Gilbert J.A."/>
            <person name="Pupko T."/>
            <person name="Shuman H.A."/>
            <person name="Segal G."/>
        </authorList>
    </citation>
    <scope>NUCLEOTIDE SEQUENCE [LARGE SCALE GENOMIC DNA]</scope>
    <source>
        <strain evidence="12 13">Mt.St.Helens-9</strain>
    </source>
</reference>
<keyword evidence="2 8" id="KW-0349">Heme</keyword>
<dbReference type="InterPro" id="IPR036909">
    <property type="entry name" value="Cyt_c-like_dom_sf"/>
</dbReference>
<comment type="cofactor">
    <cofactor evidence="8">
        <name>heme c</name>
        <dbReference type="ChEBI" id="CHEBI:61717"/>
    </cofactor>
    <text evidence="8">Binds 1 heme c group covalently per subunit.</text>
</comment>